<organism evidence="4 5">
    <name type="scientific">Amycolatopsis melonis</name>
    <dbReference type="NCBI Taxonomy" id="3156488"/>
    <lineage>
        <taxon>Bacteria</taxon>
        <taxon>Bacillati</taxon>
        <taxon>Actinomycetota</taxon>
        <taxon>Actinomycetes</taxon>
        <taxon>Pseudonocardiales</taxon>
        <taxon>Pseudonocardiaceae</taxon>
        <taxon>Amycolatopsis</taxon>
    </lineage>
</organism>
<evidence type="ECO:0000256" key="1">
    <source>
        <dbReference type="ARBA" id="ARBA00022741"/>
    </source>
</evidence>
<dbReference type="Gene3D" id="1.25.40.10">
    <property type="entry name" value="Tetratricopeptide repeat domain"/>
    <property type="match status" value="1"/>
</dbReference>
<dbReference type="InterPro" id="IPR011990">
    <property type="entry name" value="TPR-like_helical_dom_sf"/>
</dbReference>
<dbReference type="CDD" id="cd06170">
    <property type="entry name" value="LuxR_C_like"/>
    <property type="match status" value="1"/>
</dbReference>
<dbReference type="RefSeq" id="WP_348955914.1">
    <property type="nucleotide sequence ID" value="NZ_JBDZYD010000017.1"/>
</dbReference>
<gene>
    <name evidence="4" type="ORF">ABJI51_37595</name>
</gene>
<dbReference type="Proteomes" id="UP001440984">
    <property type="component" value="Unassembled WGS sequence"/>
</dbReference>
<dbReference type="SUPFAM" id="SSF48452">
    <property type="entry name" value="TPR-like"/>
    <property type="match status" value="1"/>
</dbReference>
<protein>
    <submittedName>
        <fullName evidence="4">LuxR C-terminal-related transcriptional regulator</fullName>
    </submittedName>
</protein>
<comment type="caution">
    <text evidence="4">The sequence shown here is derived from an EMBL/GenBank/DDBJ whole genome shotgun (WGS) entry which is preliminary data.</text>
</comment>
<dbReference type="PROSITE" id="PS00622">
    <property type="entry name" value="HTH_LUXR_1"/>
    <property type="match status" value="1"/>
</dbReference>
<accession>A0ABV0LR93</accession>
<evidence type="ECO:0000259" key="3">
    <source>
        <dbReference type="PROSITE" id="PS50043"/>
    </source>
</evidence>
<feature type="domain" description="HTH luxR-type" evidence="3">
    <location>
        <begin position="745"/>
        <end position="812"/>
    </location>
</feature>
<dbReference type="SMART" id="SM00421">
    <property type="entry name" value="HTH_LUXR"/>
    <property type="match status" value="1"/>
</dbReference>
<dbReference type="InterPro" id="IPR016032">
    <property type="entry name" value="Sig_transdc_resp-reg_C-effctor"/>
</dbReference>
<proteinExistence type="predicted"/>
<dbReference type="InterPro" id="IPR041664">
    <property type="entry name" value="AAA_16"/>
</dbReference>
<keyword evidence="1" id="KW-0547">Nucleotide-binding</keyword>
<sequence length="813" mass="84743">MFVGRKAELARVRQVCRTGGALVVRGEAGIGKTALITAATEGLPVVRISGVEAELSPAYAGLHALVAQLPGPVPAAVAIAVGLRDGTTTDLATGTAVLRMVDGRTVVVDDAHHLDPASLTVLLFAARRLVSGAMIFAVRDAGPSGLPELHLTGLPDEDARKLRGPSASDALLAACAGNPLALLEADVEHLLPVNGTVPLADRLQAAFSARVAGLPVATQEALLDVAAGESRFVPALVPAERAGLVVVDGGVRFRHPLVRSAVYWGSPLDRRRAAHARLDGPWHRALAADGPDESLAKRLEHEAERLTDRGGVAAVAAILRRAAALSEDAQARTRRLAGAAYAAWKSGRPGVARDLLGETKGRPADEPTRRLLARLSGMVELYSGDQVTAFHRLVRAARRMPPDEAASTLFAAGDAAIHAGLPMDWLTDGVDALDCDPGFARLARLFVRAAGGRLDVPPGQVFDTLPRTAAASPAHRWVLPMALTWLGGDPAEAREFCMQACEAMREQGMLTIYAAVLPWLAELEFRLGHLAEAQARAEEGLQLAGDFGQHARIPDFEAILALVAAVRGDDDACRGHARSAVAAAAATGNRYAAATATWALGILALGRRDHARAADLLATLSVPGALTAHDLVARAAAYDIREAAGGVSVLSDGVVGGGGALVSSAVVAGGSGAPVPSAGAADGPGPLLPFHHARAVLAEGERLRRERHVADARARLRTALEWFERLGARRWAERAGVELAAAGGTPAAAGALTAQQAQIARLAGEGLSNKEIAARLFLSPRTVGYHLHNVFARLGVSARHQLRDLDFAADRSP</sequence>
<dbReference type="SUPFAM" id="SSF46894">
    <property type="entry name" value="C-terminal effector domain of the bipartite response regulators"/>
    <property type="match status" value="1"/>
</dbReference>
<dbReference type="PROSITE" id="PS50043">
    <property type="entry name" value="HTH_LUXR_2"/>
    <property type="match status" value="1"/>
</dbReference>
<evidence type="ECO:0000313" key="4">
    <source>
        <dbReference type="EMBL" id="MEQ0564825.1"/>
    </source>
</evidence>
<evidence type="ECO:0000256" key="2">
    <source>
        <dbReference type="ARBA" id="ARBA00022840"/>
    </source>
</evidence>
<name>A0ABV0LR93_9PSEU</name>
<keyword evidence="5" id="KW-1185">Reference proteome</keyword>
<dbReference type="SUPFAM" id="SSF52540">
    <property type="entry name" value="P-loop containing nucleoside triphosphate hydrolases"/>
    <property type="match status" value="1"/>
</dbReference>
<dbReference type="EMBL" id="JBDZYD010000017">
    <property type="protein sequence ID" value="MEQ0564825.1"/>
    <property type="molecule type" value="Genomic_DNA"/>
</dbReference>
<dbReference type="InterPro" id="IPR036388">
    <property type="entry name" value="WH-like_DNA-bd_sf"/>
</dbReference>
<dbReference type="PANTHER" id="PTHR16305">
    <property type="entry name" value="TESTICULAR SOLUBLE ADENYLYL CYCLASE"/>
    <property type="match status" value="1"/>
</dbReference>
<dbReference type="Pfam" id="PF00196">
    <property type="entry name" value="GerE"/>
    <property type="match status" value="1"/>
</dbReference>
<dbReference type="InterPro" id="IPR027417">
    <property type="entry name" value="P-loop_NTPase"/>
</dbReference>
<keyword evidence="2" id="KW-0067">ATP-binding</keyword>
<dbReference type="PRINTS" id="PR00038">
    <property type="entry name" value="HTHLUXR"/>
</dbReference>
<evidence type="ECO:0000313" key="5">
    <source>
        <dbReference type="Proteomes" id="UP001440984"/>
    </source>
</evidence>
<dbReference type="Pfam" id="PF13191">
    <property type="entry name" value="AAA_16"/>
    <property type="match status" value="1"/>
</dbReference>
<reference evidence="4 5" key="1">
    <citation type="submission" date="2024-05" db="EMBL/GenBank/DDBJ databases">
        <authorList>
            <person name="Zhao H."/>
            <person name="Xu Y."/>
            <person name="Lin S."/>
            <person name="Spain J.C."/>
            <person name="Zhou N.-Y."/>
        </authorList>
    </citation>
    <scope>NUCLEOTIDE SEQUENCE [LARGE SCALE GENOMIC DNA]</scope>
    <source>
        <strain evidence="4 5">NEAU-NG30</strain>
    </source>
</reference>
<dbReference type="Gene3D" id="1.10.10.10">
    <property type="entry name" value="Winged helix-like DNA-binding domain superfamily/Winged helix DNA-binding domain"/>
    <property type="match status" value="1"/>
</dbReference>
<dbReference type="PANTHER" id="PTHR16305:SF28">
    <property type="entry name" value="GUANYLATE CYCLASE DOMAIN-CONTAINING PROTEIN"/>
    <property type="match status" value="1"/>
</dbReference>
<dbReference type="InterPro" id="IPR000792">
    <property type="entry name" value="Tscrpt_reg_LuxR_C"/>
</dbReference>